<dbReference type="AlphaFoldDB" id="A0A1H6A118"/>
<evidence type="ECO:0000256" key="1">
    <source>
        <dbReference type="SAM" id="MobiDB-lite"/>
    </source>
</evidence>
<protein>
    <submittedName>
        <fullName evidence="2">TIR domain-containing protein</fullName>
    </submittedName>
</protein>
<dbReference type="RefSeq" id="WP_103933748.1">
    <property type="nucleotide sequence ID" value="NZ_FNVA01000005.1"/>
</dbReference>
<organism evidence="2 3">
    <name type="scientific">Bryocella elongata</name>
    <dbReference type="NCBI Taxonomy" id="863522"/>
    <lineage>
        <taxon>Bacteria</taxon>
        <taxon>Pseudomonadati</taxon>
        <taxon>Acidobacteriota</taxon>
        <taxon>Terriglobia</taxon>
        <taxon>Terriglobales</taxon>
        <taxon>Acidobacteriaceae</taxon>
        <taxon>Bryocella</taxon>
    </lineage>
</organism>
<feature type="compositionally biased region" description="Basic and acidic residues" evidence="1">
    <location>
        <begin position="351"/>
        <end position="363"/>
    </location>
</feature>
<dbReference type="Proteomes" id="UP000236728">
    <property type="component" value="Unassembled WGS sequence"/>
</dbReference>
<keyword evidence="3" id="KW-1185">Reference proteome</keyword>
<accession>A0A1H6A118</accession>
<dbReference type="EMBL" id="FNVA01000005">
    <property type="protein sequence ID" value="SEG42418.1"/>
    <property type="molecule type" value="Genomic_DNA"/>
</dbReference>
<name>A0A1H6A118_9BACT</name>
<dbReference type="OrthoDB" id="122965at2"/>
<feature type="region of interest" description="Disordered" evidence="1">
    <location>
        <begin position="337"/>
        <end position="363"/>
    </location>
</feature>
<reference evidence="2 3" key="1">
    <citation type="submission" date="2016-10" db="EMBL/GenBank/DDBJ databases">
        <authorList>
            <person name="de Groot N.N."/>
        </authorList>
    </citation>
    <scope>NUCLEOTIDE SEQUENCE [LARGE SCALE GENOMIC DNA]</scope>
    <source>
        <strain evidence="2 3">DSM 22489</strain>
    </source>
</reference>
<dbReference type="Gene3D" id="3.40.50.10140">
    <property type="entry name" value="Toll/interleukin-1 receptor homology (TIR) domain"/>
    <property type="match status" value="1"/>
</dbReference>
<dbReference type="InterPro" id="IPR035897">
    <property type="entry name" value="Toll_tir_struct_dom_sf"/>
</dbReference>
<evidence type="ECO:0000313" key="3">
    <source>
        <dbReference type="Proteomes" id="UP000236728"/>
    </source>
</evidence>
<sequence length="363" mass="39916">MRVRKQTQKPINGQTVRGEDLVAIAQRSPLVFVSHDSRDAALAEAFSKLLSGISAGMLKSFRSSDKKGTQGIEFGVEWYPEVMSRIDEATDVVCLLTHRSIERPWILYEAGVAKGKANTPVYGVALGISLSKASTGPFAQFQNCGDDAESLTKLVKQLLCRIPGAEPDTDTITMQVEAFRTKSAALAQEGQAQGPLTKEQDGQLADASVAKLFEEVKVMFRELPTAIARREERGSRSKFHRLPPRMMYQLISDRIGFQGDYMGLLILSSLFRDEIPWLYELGMDVYRHVTSMGPQAAIPVAQRLKAACDVIAHSPEIFGSREETFLAAMELRSIAETLNPSPRRTQAGKIKPSDGEEPKNAGA</sequence>
<evidence type="ECO:0000313" key="2">
    <source>
        <dbReference type="EMBL" id="SEG42418.1"/>
    </source>
</evidence>
<dbReference type="SUPFAM" id="SSF52200">
    <property type="entry name" value="Toll/Interleukin receptor TIR domain"/>
    <property type="match status" value="1"/>
</dbReference>
<proteinExistence type="predicted"/>
<gene>
    <name evidence="2" type="ORF">SAMN05421819_2856</name>
</gene>